<dbReference type="InterPro" id="IPR012338">
    <property type="entry name" value="Beta-lactam/transpept-like"/>
</dbReference>
<keyword evidence="5" id="KW-1185">Reference proteome</keyword>
<dbReference type="SUPFAM" id="SSF56601">
    <property type="entry name" value="beta-lactamase/transpeptidase-like"/>
    <property type="match status" value="1"/>
</dbReference>
<dbReference type="Proteomes" id="UP000237481">
    <property type="component" value="Unassembled WGS sequence"/>
</dbReference>
<keyword evidence="2" id="KW-0732">Signal</keyword>
<evidence type="ECO:0000256" key="1">
    <source>
        <dbReference type="ARBA" id="ARBA00038215"/>
    </source>
</evidence>
<feature type="signal peptide" evidence="2">
    <location>
        <begin position="1"/>
        <end position="25"/>
    </location>
</feature>
<evidence type="ECO:0000313" key="4">
    <source>
        <dbReference type="EMBL" id="POR35851.1"/>
    </source>
</evidence>
<dbReference type="PANTHER" id="PTHR46825">
    <property type="entry name" value="D-ALANYL-D-ALANINE-CARBOXYPEPTIDASE/ENDOPEPTIDASE AMPH"/>
    <property type="match status" value="1"/>
</dbReference>
<name>A0A2S4L084_9HYPO</name>
<accession>A0A2S4L084</accession>
<gene>
    <name evidence="4" type="ORF">TPAR_03952</name>
</gene>
<feature type="domain" description="Beta-lactamase-related" evidence="3">
    <location>
        <begin position="47"/>
        <end position="374"/>
    </location>
</feature>
<organism evidence="4 5">
    <name type="scientific">Tolypocladium paradoxum</name>
    <dbReference type="NCBI Taxonomy" id="94208"/>
    <lineage>
        <taxon>Eukaryota</taxon>
        <taxon>Fungi</taxon>
        <taxon>Dikarya</taxon>
        <taxon>Ascomycota</taxon>
        <taxon>Pezizomycotina</taxon>
        <taxon>Sordariomycetes</taxon>
        <taxon>Hypocreomycetidae</taxon>
        <taxon>Hypocreales</taxon>
        <taxon>Ophiocordycipitaceae</taxon>
        <taxon>Tolypocladium</taxon>
    </lineage>
</organism>
<proteinExistence type="inferred from homology"/>
<dbReference type="STRING" id="94208.A0A2S4L084"/>
<dbReference type="PANTHER" id="PTHR46825:SF9">
    <property type="entry name" value="BETA-LACTAMASE-RELATED DOMAIN-CONTAINING PROTEIN"/>
    <property type="match status" value="1"/>
</dbReference>
<dbReference type="OrthoDB" id="5946976at2759"/>
<reference evidence="4 5" key="1">
    <citation type="submission" date="2018-01" db="EMBL/GenBank/DDBJ databases">
        <title>Harnessing the power of phylogenomics to disentangle the directionality and signatures of interkingdom host jumping in the parasitic fungal genus Tolypocladium.</title>
        <authorList>
            <person name="Quandt C.A."/>
            <person name="Patterson W."/>
            <person name="Spatafora J.W."/>
        </authorList>
    </citation>
    <scope>NUCLEOTIDE SEQUENCE [LARGE SCALE GENOMIC DNA]</scope>
    <source>
        <strain evidence="4 5">NRBC 100945</strain>
    </source>
</reference>
<evidence type="ECO:0000259" key="3">
    <source>
        <dbReference type="Pfam" id="PF00144"/>
    </source>
</evidence>
<sequence>MGQFQRLVIAVGLVFNVASIDHASAHIVARGGTKCSSSKNPFTPEFAKFVQDNMDFWKIPGIAIAVVDGQNVFSKGYGFSALPNTKVTPDTLFYAGSTTKAQTAACLSSLIQNGSYKSLAQGWLTPISSILKDDFVLQDQWATDHLTLEDAVSHRTGIPRHDRSLMREKGGVPLSLKDIVRNLRNLPIPNEPRTKFRYSNYMYITLSHVIETVTKKKLKQVMREMIWDPLGMKSTYFGLQEANKALGKLATGYIWIDQFQNHSPAAYMPLTDLSGAAAVISNVRDYAKWIQSLLNQTQLFSESVHQDILTPRMIQYPLPSNNFDVTLYGLGWYRATLGGLVAYRHDGEIIGFGAQVYLFPDDEFGFVIFANDDSASTVNALISRKLIADKFNIPENDILDVAARFVSSQSWQDHRSSITTSDELFKAAINRTYPSRPKGQVNPSSFNMSDLEGTYCNRGYGNMTLRVGASKPGDKTLIAELPEMTWSYGLTFRHIFGDNWMACESWLEDMLHPGVFHGVEFVKGHDGKPAALTIKWTAGDEIEGNITYTKMRK</sequence>
<comment type="caution">
    <text evidence="4">The sequence shown here is derived from an EMBL/GenBank/DDBJ whole genome shotgun (WGS) entry which is preliminary data.</text>
</comment>
<dbReference type="AlphaFoldDB" id="A0A2S4L084"/>
<comment type="similarity">
    <text evidence="1">Belongs to the peptidase S12 family.</text>
</comment>
<dbReference type="EMBL" id="PKSG01000394">
    <property type="protein sequence ID" value="POR35851.1"/>
    <property type="molecule type" value="Genomic_DNA"/>
</dbReference>
<dbReference type="InterPro" id="IPR001466">
    <property type="entry name" value="Beta-lactam-related"/>
</dbReference>
<dbReference type="Pfam" id="PF00144">
    <property type="entry name" value="Beta-lactamase"/>
    <property type="match status" value="1"/>
</dbReference>
<protein>
    <submittedName>
        <fullName evidence="4">Beta-lactamase/transpeptidase-like protein</fullName>
    </submittedName>
</protein>
<feature type="chain" id="PRO_5015430617" evidence="2">
    <location>
        <begin position="26"/>
        <end position="553"/>
    </location>
</feature>
<evidence type="ECO:0000256" key="2">
    <source>
        <dbReference type="SAM" id="SignalP"/>
    </source>
</evidence>
<evidence type="ECO:0000313" key="5">
    <source>
        <dbReference type="Proteomes" id="UP000237481"/>
    </source>
</evidence>
<dbReference type="InterPro" id="IPR050491">
    <property type="entry name" value="AmpC-like"/>
</dbReference>
<dbReference type="Gene3D" id="3.40.710.10">
    <property type="entry name" value="DD-peptidase/beta-lactamase superfamily"/>
    <property type="match status" value="1"/>
</dbReference>